<organism evidence="2 3">
    <name type="scientific">Filobasidium floriforme</name>
    <dbReference type="NCBI Taxonomy" id="5210"/>
    <lineage>
        <taxon>Eukaryota</taxon>
        <taxon>Fungi</taxon>
        <taxon>Dikarya</taxon>
        <taxon>Basidiomycota</taxon>
        <taxon>Agaricomycotina</taxon>
        <taxon>Tremellomycetes</taxon>
        <taxon>Filobasidiales</taxon>
        <taxon>Filobasidiaceae</taxon>
        <taxon>Filobasidium</taxon>
    </lineage>
</organism>
<gene>
    <name evidence="2" type="ORF">FFLO_06309</name>
</gene>
<feature type="region of interest" description="Disordered" evidence="1">
    <location>
        <begin position="885"/>
        <end position="957"/>
    </location>
</feature>
<feature type="compositionally biased region" description="Polar residues" evidence="1">
    <location>
        <begin position="764"/>
        <end position="776"/>
    </location>
</feature>
<feature type="compositionally biased region" description="Basic and acidic residues" evidence="1">
    <location>
        <begin position="1317"/>
        <end position="1334"/>
    </location>
</feature>
<dbReference type="EMBL" id="JABELV010000196">
    <property type="protein sequence ID" value="KAG7528243.1"/>
    <property type="molecule type" value="Genomic_DNA"/>
</dbReference>
<sequence>MVENKVDRDVPLDLEWREDGECTALGPTLADSLDHASAIGSTSAPESDESGKHDQSTLSRRRRKNGMMVRDLRTSVRGDEADESGAESESSGTSSSSDGNGMRRQQQHPRRISIDTDVHSLNLRSPLSPLEPLYHSLRHKPSNSTTIGEPDTPLASLVPPANFAEQFKYIICSSGLLEAQPKSEQKRSSLLAARSRHATEIGNRSSVVSTYGYGTDLEQESNSRLTNPNHNQRYQQYQRPARSSTSSRNSIPAISRPPPLQTFTRYPISRPSITSYTSCGSTTYLTAASTNSSRTSTPTMILNPLPIVDFDTNLNDSPVTDTPTGISHTLPDLPRPRESLRQRRRQREKTPNTGSGNTNAYTSTNTATRNATTTEPTPLPYTQRRPASSWSYLIVPIFKFGLRSTYTLTGYLWMWVWVQVGLIYGIGSWMWELGWRVVWGLLARKNRGREVKTAPRSSLGPKEEEVRIERQTKDEADTEAVMIRPNKVTLPTPLVLRTEPSIPNLAAEPTATVPGEIEVAQIPAANDNNVDLEAKPVPAREPSLQASALEVLTHLVEDNDAFEKTANEAFERLEKADLDDGHDPLEEALRTKLYSALEGISSSMISASSSLMPLVSEQDLGGLQELYKVDDFSDGLLSPGWDRQRFSSSSRDSRGGLENSTEPSRRPFFGEAITTPIEFDPLGFPQSTPLSETGGPGEIGFPFDRYANRPATIGYRKPSEQLDHLSARPPFQTLRSSQSVSNLQRISNTLVEDRFTPLPARSPRPSSVMGQTTWSAKNRKRTQSLVGGLSGLGRSNSVMSDRDYQSRRASAARGDQRQLLQRRDSPRLEVGTAESTRPPSRLSSGRRSPLMEVGTPNQSENQPPVAANKLSQLRPLMLPAQAQRERMLRATDSPVTAPADSGPSLDTENITRVSVGSVPDPRTHQRKRSSLQSIGFRRPSSVTHARPGDSPRPARRHSPVFVDVDQGMDAFIQGLPTDLVASLSRKSSRNLRTEEVASRSNGIIPNSQGLAAPMPRSEGFLQYNRVRSPREDTHEGLEDPLTLLNLKARHRAIHAVRRQTACRLLALQFQGLQQAGQDPLYVARYWADVHGVLTNMRTSLIEGTSALRKSLDEIGERANQPWRNQPHSQFAPQKTDARVLQEELDDLSKLVQITSKRISDVRKMTAAAGGDHTLLSGQWQLLRSDLGRMIGDWERGRILVQRMTGITDNFGNARLAGMSSPASTYYDYPMLDRETNTSTEMSLPSIPSMDEIDPELPPMQKNYDDASIHLLNSTSPAFLPPPGIESVFEDFVARLPPPRSLAPDGRKLTREERIQAVKAAREETRAKQAERHDSGSNGGIDMTSRDTKARTGEVVTELKDVIDRIRKHRQTEAAKR</sequence>
<feature type="compositionally biased region" description="Polar residues" evidence="1">
    <location>
        <begin position="904"/>
        <end position="914"/>
    </location>
</feature>
<evidence type="ECO:0000313" key="2">
    <source>
        <dbReference type="EMBL" id="KAG7528243.1"/>
    </source>
</evidence>
<keyword evidence="3" id="KW-1185">Reference proteome</keyword>
<accession>A0A8K0JF63</accession>
<feature type="region of interest" description="Disordered" evidence="1">
    <location>
        <begin position="313"/>
        <end position="382"/>
    </location>
</feature>
<feature type="compositionally biased region" description="Polar residues" evidence="1">
    <location>
        <begin position="220"/>
        <end position="252"/>
    </location>
</feature>
<evidence type="ECO:0000313" key="3">
    <source>
        <dbReference type="Proteomes" id="UP000812966"/>
    </source>
</evidence>
<protein>
    <recommendedName>
        <fullName evidence="4">Myosin-binding domain-containing protein</fullName>
    </recommendedName>
</protein>
<feature type="compositionally biased region" description="Basic and acidic residues" evidence="1">
    <location>
        <begin position="70"/>
        <end position="79"/>
    </location>
</feature>
<feature type="compositionally biased region" description="Low complexity" evidence="1">
    <location>
        <begin position="87"/>
        <end position="99"/>
    </location>
</feature>
<reference evidence="2" key="1">
    <citation type="submission" date="2020-04" db="EMBL/GenBank/DDBJ databases">
        <title>Analysis of mating type loci in Filobasidium floriforme.</title>
        <authorList>
            <person name="Nowrousian M."/>
        </authorList>
    </citation>
    <scope>NUCLEOTIDE SEQUENCE</scope>
    <source>
        <strain evidence="2">CBS 6242</strain>
    </source>
</reference>
<feature type="region of interest" description="Disordered" evidence="1">
    <location>
        <begin position="1317"/>
        <end position="1355"/>
    </location>
</feature>
<evidence type="ECO:0000256" key="1">
    <source>
        <dbReference type="SAM" id="MobiDB-lite"/>
    </source>
</evidence>
<evidence type="ECO:0008006" key="4">
    <source>
        <dbReference type="Google" id="ProtNLM"/>
    </source>
</evidence>
<feature type="compositionally biased region" description="Basic and acidic residues" evidence="1">
    <location>
        <begin position="1343"/>
        <end position="1355"/>
    </location>
</feature>
<dbReference type="Proteomes" id="UP000812966">
    <property type="component" value="Unassembled WGS sequence"/>
</dbReference>
<feature type="region of interest" description="Disordered" evidence="1">
    <location>
        <begin position="218"/>
        <end position="266"/>
    </location>
</feature>
<proteinExistence type="predicted"/>
<feature type="compositionally biased region" description="Low complexity" evidence="1">
    <location>
        <begin position="352"/>
        <end position="374"/>
    </location>
</feature>
<feature type="region of interest" description="Disordered" evidence="1">
    <location>
        <begin position="643"/>
        <end position="668"/>
    </location>
</feature>
<name>A0A8K0JF63_9TREE</name>
<feature type="compositionally biased region" description="Polar residues" evidence="1">
    <location>
        <begin position="313"/>
        <end position="327"/>
    </location>
</feature>
<feature type="region of interest" description="Disordered" evidence="1">
    <location>
        <begin position="23"/>
        <end position="153"/>
    </location>
</feature>
<feature type="compositionally biased region" description="Low complexity" evidence="1">
    <location>
        <begin position="837"/>
        <end position="850"/>
    </location>
</feature>
<feature type="region of interest" description="Disordered" evidence="1">
    <location>
        <begin position="754"/>
        <end position="864"/>
    </location>
</feature>
<comment type="caution">
    <text evidence="2">The sequence shown here is derived from an EMBL/GenBank/DDBJ whole genome shotgun (WGS) entry which is preliminary data.</text>
</comment>
<feature type="compositionally biased region" description="Low complexity" evidence="1">
    <location>
        <begin position="784"/>
        <end position="797"/>
    </location>
</feature>